<organism evidence="11 12">
    <name type="scientific">Domibacillus enclensis</name>
    <dbReference type="NCBI Taxonomy" id="1017273"/>
    <lineage>
        <taxon>Bacteria</taxon>
        <taxon>Bacillati</taxon>
        <taxon>Bacillota</taxon>
        <taxon>Bacilli</taxon>
        <taxon>Bacillales</taxon>
        <taxon>Bacillaceae</taxon>
        <taxon>Domibacillus</taxon>
    </lineage>
</organism>
<evidence type="ECO:0000256" key="1">
    <source>
        <dbReference type="ARBA" id="ARBA00004429"/>
    </source>
</evidence>
<feature type="transmembrane region" description="Helical" evidence="8">
    <location>
        <begin position="431"/>
        <end position="452"/>
    </location>
</feature>
<feature type="transmembrane region" description="Helical" evidence="8">
    <location>
        <begin position="308"/>
        <end position="334"/>
    </location>
</feature>
<feature type="transmembrane region" description="Helical" evidence="8">
    <location>
        <begin position="111"/>
        <end position="132"/>
    </location>
</feature>
<feature type="transmembrane region" description="Helical" evidence="8">
    <location>
        <begin position="260"/>
        <end position="282"/>
    </location>
</feature>
<keyword evidence="13" id="KW-1185">Reference proteome</keyword>
<keyword evidence="6 8" id="KW-1133">Transmembrane helix</keyword>
<dbReference type="EMBL" id="FTLX01000005">
    <property type="protein sequence ID" value="SIR08944.1"/>
    <property type="molecule type" value="Genomic_DNA"/>
</dbReference>
<dbReference type="Pfam" id="PF00528">
    <property type="entry name" value="BPD_transp_1"/>
    <property type="match status" value="2"/>
</dbReference>
<dbReference type="Proteomes" id="UP000186385">
    <property type="component" value="Unassembled WGS sequence"/>
</dbReference>
<keyword evidence="2 8" id="KW-0813">Transport</keyword>
<feature type="transmembrane region" description="Helical" evidence="8">
    <location>
        <begin position="198"/>
        <end position="220"/>
    </location>
</feature>
<keyword evidence="4" id="KW-0997">Cell inner membrane</keyword>
<feature type="transmembrane region" description="Helical" evidence="8">
    <location>
        <begin position="80"/>
        <end position="104"/>
    </location>
</feature>
<feature type="domain" description="ABC transmembrane type-1" evidence="9">
    <location>
        <begin position="365"/>
        <end position="561"/>
    </location>
</feature>
<dbReference type="InterPro" id="IPR000515">
    <property type="entry name" value="MetI-like"/>
</dbReference>
<evidence type="ECO:0000313" key="12">
    <source>
        <dbReference type="Proteomes" id="UP000186385"/>
    </source>
</evidence>
<feature type="transmembrane region" description="Helical" evidence="8">
    <location>
        <begin position="152"/>
        <end position="177"/>
    </location>
</feature>
<dbReference type="InterPro" id="IPR035906">
    <property type="entry name" value="MetI-like_sf"/>
</dbReference>
<dbReference type="GO" id="GO:0005886">
    <property type="term" value="C:plasma membrane"/>
    <property type="evidence" value="ECO:0007669"/>
    <property type="project" value="UniProtKB-SubCell"/>
</dbReference>
<feature type="domain" description="ABC transmembrane type-1" evidence="9">
    <location>
        <begin position="76"/>
        <end position="278"/>
    </location>
</feature>
<evidence type="ECO:0000256" key="5">
    <source>
        <dbReference type="ARBA" id="ARBA00022692"/>
    </source>
</evidence>
<keyword evidence="7 8" id="KW-0472">Membrane</keyword>
<evidence type="ECO:0000256" key="4">
    <source>
        <dbReference type="ARBA" id="ARBA00022519"/>
    </source>
</evidence>
<name>A0A1N6Y329_9BACI</name>
<accession>A0A1N6Y329</accession>
<evidence type="ECO:0000256" key="7">
    <source>
        <dbReference type="ARBA" id="ARBA00023136"/>
    </source>
</evidence>
<dbReference type="GO" id="GO:0055085">
    <property type="term" value="P:transmembrane transport"/>
    <property type="evidence" value="ECO:0007669"/>
    <property type="project" value="InterPro"/>
</dbReference>
<dbReference type="Gene3D" id="1.10.3720.10">
    <property type="entry name" value="MetI-like"/>
    <property type="match status" value="2"/>
</dbReference>
<dbReference type="OrthoDB" id="9776648at2"/>
<evidence type="ECO:0000256" key="2">
    <source>
        <dbReference type="ARBA" id="ARBA00022448"/>
    </source>
</evidence>
<evidence type="ECO:0000313" key="13">
    <source>
        <dbReference type="Proteomes" id="UP000215545"/>
    </source>
</evidence>
<dbReference type="Proteomes" id="UP000215545">
    <property type="component" value="Unassembled WGS sequence"/>
</dbReference>
<feature type="transmembrane region" description="Helical" evidence="8">
    <location>
        <begin position="487"/>
        <end position="508"/>
    </location>
</feature>
<evidence type="ECO:0000259" key="9">
    <source>
        <dbReference type="PROSITE" id="PS50928"/>
    </source>
</evidence>
<dbReference type="CDD" id="cd06261">
    <property type="entry name" value="TM_PBP2"/>
    <property type="match status" value="2"/>
</dbReference>
<protein>
    <submittedName>
        <fullName evidence="10">ABC transporter permease</fullName>
    </submittedName>
    <submittedName>
        <fullName evidence="11">Iron(III) transport system permease protein</fullName>
    </submittedName>
</protein>
<comment type="subcellular location">
    <subcellularLocation>
        <location evidence="1">Cell inner membrane</location>
        <topology evidence="1">Multi-pass membrane protein</topology>
    </subcellularLocation>
    <subcellularLocation>
        <location evidence="8">Cell membrane</location>
        <topology evidence="8">Multi-pass membrane protein</topology>
    </subcellularLocation>
</comment>
<feature type="transmembrane region" description="Helical" evidence="8">
    <location>
        <begin position="540"/>
        <end position="562"/>
    </location>
</feature>
<dbReference type="STRING" id="1017273.SAMN05443094_105133"/>
<evidence type="ECO:0000256" key="6">
    <source>
        <dbReference type="ARBA" id="ARBA00022989"/>
    </source>
</evidence>
<dbReference type="EMBL" id="MWSK01000005">
    <property type="protein sequence ID" value="OXS77497.1"/>
    <property type="molecule type" value="Genomic_DNA"/>
</dbReference>
<dbReference type="SUPFAM" id="SSF161098">
    <property type="entry name" value="MetI-like"/>
    <property type="match status" value="2"/>
</dbReference>
<gene>
    <name evidence="10" type="ORF">B1B05_11720</name>
    <name evidence="11" type="ORF">SAMN05443094_105133</name>
</gene>
<keyword evidence="5 8" id="KW-0812">Transmembrane</keyword>
<comment type="similarity">
    <text evidence="8">Belongs to the binding-protein-dependent transport system permease family.</text>
</comment>
<dbReference type="PANTHER" id="PTHR43357">
    <property type="entry name" value="INNER MEMBRANE ABC TRANSPORTER PERMEASE PROTEIN YDCV"/>
    <property type="match status" value="1"/>
</dbReference>
<evidence type="ECO:0000256" key="3">
    <source>
        <dbReference type="ARBA" id="ARBA00022475"/>
    </source>
</evidence>
<dbReference type="RefSeq" id="WP_045851982.1">
    <property type="nucleotide sequence ID" value="NZ_FTLX01000005.1"/>
</dbReference>
<dbReference type="PANTHER" id="PTHR43357:SF3">
    <property type="entry name" value="FE(3+)-TRANSPORT SYSTEM PERMEASE PROTEIN FBPB 2"/>
    <property type="match status" value="1"/>
</dbReference>
<dbReference type="PROSITE" id="PS50928">
    <property type="entry name" value="ABC_TM1"/>
    <property type="match status" value="2"/>
</dbReference>
<evidence type="ECO:0000313" key="10">
    <source>
        <dbReference type="EMBL" id="OXS77497.1"/>
    </source>
</evidence>
<evidence type="ECO:0000256" key="8">
    <source>
        <dbReference type="RuleBase" id="RU363032"/>
    </source>
</evidence>
<keyword evidence="3" id="KW-1003">Cell membrane</keyword>
<feature type="transmembrane region" description="Helical" evidence="8">
    <location>
        <begin position="403"/>
        <end position="425"/>
    </location>
</feature>
<reference evidence="11 12" key="1">
    <citation type="submission" date="2017-01" db="EMBL/GenBank/DDBJ databases">
        <authorList>
            <person name="Mah S.A."/>
            <person name="Swanson W.J."/>
            <person name="Moy G.W."/>
            <person name="Vacquier V.D."/>
        </authorList>
    </citation>
    <scope>NUCLEOTIDE SEQUENCE [LARGE SCALE GENOMIC DNA]</scope>
    <source>
        <strain evidence="11 12">NIO-1016</strain>
    </source>
</reference>
<reference evidence="10" key="3">
    <citation type="submission" date="2017-03" db="EMBL/GenBank/DDBJ databases">
        <authorList>
            <person name="Dastager S.G."/>
            <person name="Neurgaonkar P.S."/>
            <person name="Dharne M.S."/>
        </authorList>
    </citation>
    <scope>NUCLEOTIDE SEQUENCE</scope>
    <source>
        <strain evidence="10">DSM 25145</strain>
    </source>
</reference>
<feature type="transmembrane region" description="Helical" evidence="8">
    <location>
        <begin position="27"/>
        <end position="49"/>
    </location>
</feature>
<sequence>MISEQSVAPERKRGKLFFSPFLHLKKLYAFIGLLLVLLFFVVPVFRLGLLSVLAEGSFSLAHYREVLQEAATWTTVKNTIYITIGSTVLAIVLGVTIAWVMAYVHIRGKRWIQLFIFLPFIIPSYITTLAWIQFLGKSGPIQSVVGWAPNLYSMGGIIFLLGLSHYPLVYLFTVDVFRKIPRELEEAAKTAGAGRKHILLKIVLPLALPGIAGGGLLAFLTNLDNFGIPAFLGIPANIRVLSTYIYEQIVGFGPSAFARAAVLSVLLGVIALFGTFLQWLLLKKSRVTETVTRDMEPRLFLPEKKRRLLEAVIWLFLLVTSLVPFLTMGALSLIKAYGLPFEIENLSFKNYQYVFLTDDKTGSALWNSLMLAVMTTVICLIAGTVMAYIRYRKPGFFSKMMEVLVTIPYALPGTVLALCMIFAWMQPVPGWNPGLYGTVWILLIAYVTRFFVLQVRGSYTALLQVDPSMEEAARTSGAHGWVKWRSILLPLIFPGLIGGALLVFLMVLTELTVSSLLWSSGAETIGVVIFSYEQAGYTTYSTAFASVLVLAILTGGLLFTAFSRRWERKVMKKK</sequence>
<feature type="transmembrane region" description="Helical" evidence="8">
    <location>
        <begin position="369"/>
        <end position="391"/>
    </location>
</feature>
<dbReference type="AlphaFoldDB" id="A0A1N6Y329"/>
<proteinExistence type="inferred from homology"/>
<reference evidence="13" key="2">
    <citation type="submission" date="2017-03" db="EMBL/GenBank/DDBJ databases">
        <title>Bacillus sp. V-88(T) DSM27956, whole genome shotgun sequencing project.</title>
        <authorList>
            <person name="Dastager S.G."/>
            <person name="Neurgaonkar P.S."/>
            <person name="Dharne M.S."/>
        </authorList>
    </citation>
    <scope>NUCLEOTIDE SEQUENCE [LARGE SCALE GENOMIC DNA]</scope>
    <source>
        <strain evidence="13">DSM 25145</strain>
    </source>
</reference>
<evidence type="ECO:0000313" key="11">
    <source>
        <dbReference type="EMBL" id="SIR08944.1"/>
    </source>
</evidence>